<keyword evidence="2" id="KW-1185">Reference proteome</keyword>
<reference evidence="1" key="1">
    <citation type="submission" date="2022-03" db="EMBL/GenBank/DDBJ databases">
        <title>Draft genome sequence of Aduncisulcus paluster, a free-living microaerophilic Fornicata.</title>
        <authorList>
            <person name="Yuyama I."/>
            <person name="Kume K."/>
            <person name="Tamura T."/>
            <person name="Inagaki Y."/>
            <person name="Hashimoto T."/>
        </authorList>
    </citation>
    <scope>NUCLEOTIDE SEQUENCE</scope>
    <source>
        <strain evidence="1">NY0171</strain>
    </source>
</reference>
<dbReference type="EMBL" id="BQXS01007773">
    <property type="protein sequence ID" value="GKT28501.1"/>
    <property type="molecule type" value="Genomic_DNA"/>
</dbReference>
<name>A0ABQ5KCA2_9EUKA</name>
<accession>A0ABQ5KCA2</accession>
<sequence>DGRKMAETLQQSSKKKKSLAISNLEDLIAAKGTKFLGCFRAKVFTAGQTASSRAETSNSAIKKEIIKNLEPTEPLYQEPWNFCWTLHQNGGERRVTTSLMM</sequence>
<gene>
    <name evidence="1" type="ORF">ADUPG1_004963</name>
</gene>
<evidence type="ECO:0000313" key="1">
    <source>
        <dbReference type="EMBL" id="GKT28501.1"/>
    </source>
</evidence>
<protein>
    <submittedName>
        <fullName evidence="1">Uncharacterized protein</fullName>
    </submittedName>
</protein>
<comment type="caution">
    <text evidence="1">The sequence shown here is derived from an EMBL/GenBank/DDBJ whole genome shotgun (WGS) entry which is preliminary data.</text>
</comment>
<proteinExistence type="predicted"/>
<feature type="non-terminal residue" evidence="1">
    <location>
        <position position="1"/>
    </location>
</feature>
<dbReference type="Proteomes" id="UP001057375">
    <property type="component" value="Unassembled WGS sequence"/>
</dbReference>
<evidence type="ECO:0000313" key="2">
    <source>
        <dbReference type="Proteomes" id="UP001057375"/>
    </source>
</evidence>
<organism evidence="1 2">
    <name type="scientific">Aduncisulcus paluster</name>
    <dbReference type="NCBI Taxonomy" id="2918883"/>
    <lineage>
        <taxon>Eukaryota</taxon>
        <taxon>Metamonada</taxon>
        <taxon>Carpediemonas-like organisms</taxon>
        <taxon>Aduncisulcus</taxon>
    </lineage>
</organism>